<dbReference type="CDD" id="cd18546">
    <property type="entry name" value="ABC_6TM_Rv0194_D2_like"/>
    <property type="match status" value="1"/>
</dbReference>
<dbReference type="InterPro" id="IPR011527">
    <property type="entry name" value="ABC1_TM_dom"/>
</dbReference>
<name>A0A927N6M1_9ACTN</name>
<feature type="domain" description="ABC transporter" evidence="12">
    <location>
        <begin position="346"/>
        <end position="580"/>
    </location>
</feature>
<dbReference type="InterPro" id="IPR036640">
    <property type="entry name" value="ABC1_TM_sf"/>
</dbReference>
<feature type="transmembrane region" description="Helical" evidence="11">
    <location>
        <begin position="67"/>
        <end position="87"/>
    </location>
</feature>
<feature type="transmembrane region" description="Helical" evidence="11">
    <location>
        <begin position="777"/>
        <end position="801"/>
    </location>
</feature>
<accession>A0A927N6M1</accession>
<keyword evidence="15" id="KW-1185">Reference proteome</keyword>
<feature type="transmembrane region" description="Helical" evidence="11">
    <location>
        <begin position="917"/>
        <end position="937"/>
    </location>
</feature>
<protein>
    <submittedName>
        <fullName evidence="14">ATP-binding cassette subfamily B protein</fullName>
    </submittedName>
</protein>
<dbReference type="SUPFAM" id="SSF52540">
    <property type="entry name" value="P-loop containing nucleoside triphosphate hydrolases"/>
    <property type="match status" value="2"/>
</dbReference>
<evidence type="ECO:0000256" key="3">
    <source>
        <dbReference type="ARBA" id="ARBA00022475"/>
    </source>
</evidence>
<keyword evidence="6 14" id="KW-0067">ATP-binding</keyword>
<dbReference type="InterPro" id="IPR017871">
    <property type="entry name" value="ABC_transporter-like_CS"/>
</dbReference>
<feature type="transmembrane region" description="Helical" evidence="11">
    <location>
        <begin position="889"/>
        <end position="911"/>
    </location>
</feature>
<evidence type="ECO:0000259" key="12">
    <source>
        <dbReference type="PROSITE" id="PS50893"/>
    </source>
</evidence>
<feature type="transmembrane region" description="Helical" evidence="11">
    <location>
        <begin position="669"/>
        <end position="689"/>
    </location>
</feature>
<comment type="subcellular location">
    <subcellularLocation>
        <location evidence="1">Cell membrane</location>
        <topology evidence="1">Multi-pass membrane protein</topology>
    </subcellularLocation>
</comment>
<feature type="transmembrane region" description="Helical" evidence="11">
    <location>
        <begin position="704"/>
        <end position="723"/>
    </location>
</feature>
<keyword evidence="8 11" id="KW-0472">Membrane</keyword>
<dbReference type="Proteomes" id="UP000638648">
    <property type="component" value="Unassembled WGS sequence"/>
</dbReference>
<evidence type="ECO:0000259" key="13">
    <source>
        <dbReference type="PROSITE" id="PS50929"/>
    </source>
</evidence>
<sequence>MSTTVEQVDQVGQSAWLRRLAGYCWRHRTALILGLTGSVVGSAVAALSPLIVREIIDEVVLARRQPLLPWLALLVGAGLGRFAASFVRRYFVGRVHIGVDYALRIDVFEALQRLDGKQQDRLRTGQVVSRAISDVTTVENSLQNIVLVVGSLLMFVMSLVIMVGLSPLLTVVALVTVPALFLLARRAGKVLWPSFWDYSHRSGELAGVVEAAVTGVRVVKGFGQERHEQERLEASAADLYAAGMRRTRIASKFFPTFNAIPALGQVCALALGGWLALRGDITLGTFLAFATYLGSMVGPVMVMVGQIERFQQAQAALLRIFEIIDTKPTVADAPGAVQAPIGAVSLELDGVTFGYDDGRAVLQNVSLRVDPGETLALVGGTGSGKSTVALLLSRFYDPQEGSVRIGGRDVRELSLASLRSRIGMVFEESFLFSDAVGSNISFGRPDATQDDIRAAARAAEADRFISALPDGYDTVVGERGLTLSGGQRQRVALARAILTDPRVLVLDDATSAVDAGVEAEIHATLRRVMRGRTTLVIAHRRSTLQLADRIAVLHHGEVVDVGTHEELTARCERYRLLLSGHDEELEGTDGAAAPLSEHRPVLTRKLWDNPPLEEGTGAFGASGLPPEKAALVATLPALTDAPDVDITDARQPVPAFGLRRLWRSFRTGLALIVGFMVVEASAQLAVPYLTRTGIDHGVTAGDAGVLFTMSAIALIVVVFAWLLRRNQVRITGRAGERMLFWLRVKTYAHLQRLGLDYYETEQTGRIMTRMTTDIDSLTSFVQTGLGQAVVAGLSFVGVLGVMSTIDVGLTLSLLALVPAVAIAVLLYRRYSNPAYSLVRERLSAVNANFTENVNGIRVAQAYGREERNSTLFRRLVRDHYDSKMRSQVYLTYFFSFIEFANELAVAIVLGVGATRVAGGSLTTGSIVAFMLYITMLFSPIQQMSQVLDGYQRARVGLDRIRELLATPTSTPPPVDPLPVHRVAGHIEFDDVRFRYTHDAEEALSGIDLRIRPGETVAVVGETGAGKSTLMKLLARFYDPTEGSVRVDDNDLRRLDLTTYRHRLGVVPQEAYLFAGNVRDAIAYGRPEASNAEVETAARAVGADDMIATLRHGFLHPVGERGRNLSAGQRQLLALARAHLVDPDILLLDEATAALDLATEAAVTQATQRLTHRRTTLVIAHRLATAARADRIIVLDRGKVVEVGTHDELLELRGRYADLWSAFTGEPGPSAGEDHGHRNQESTVSGDPLVR</sequence>
<feature type="domain" description="ABC transmembrane type-1" evidence="13">
    <location>
        <begin position="32"/>
        <end position="312"/>
    </location>
</feature>
<feature type="transmembrane region" description="Helical" evidence="11">
    <location>
        <begin position="168"/>
        <end position="184"/>
    </location>
</feature>
<dbReference type="SMART" id="SM00382">
    <property type="entry name" value="AAA"/>
    <property type="match status" value="2"/>
</dbReference>
<feature type="transmembrane region" description="Helical" evidence="11">
    <location>
        <begin position="283"/>
        <end position="304"/>
    </location>
</feature>
<dbReference type="FunFam" id="3.40.50.300:FF:000299">
    <property type="entry name" value="ABC transporter ATP-binding protein/permease"/>
    <property type="match status" value="2"/>
</dbReference>
<keyword evidence="2" id="KW-0813">Transport</keyword>
<keyword evidence="3" id="KW-1003">Cell membrane</keyword>
<evidence type="ECO:0000313" key="14">
    <source>
        <dbReference type="EMBL" id="MBE1609927.1"/>
    </source>
</evidence>
<evidence type="ECO:0000256" key="7">
    <source>
        <dbReference type="ARBA" id="ARBA00022989"/>
    </source>
</evidence>
<evidence type="ECO:0000256" key="9">
    <source>
        <dbReference type="ARBA" id="ARBA00061644"/>
    </source>
</evidence>
<organism evidence="14 15">
    <name type="scientific">Actinopolymorpha pittospori</name>
    <dbReference type="NCBI Taxonomy" id="648752"/>
    <lineage>
        <taxon>Bacteria</taxon>
        <taxon>Bacillati</taxon>
        <taxon>Actinomycetota</taxon>
        <taxon>Actinomycetes</taxon>
        <taxon>Propionibacteriales</taxon>
        <taxon>Actinopolymorphaceae</taxon>
        <taxon>Actinopolymorpha</taxon>
    </lineage>
</organism>
<dbReference type="InterPro" id="IPR003593">
    <property type="entry name" value="AAA+_ATPase"/>
</dbReference>
<evidence type="ECO:0000313" key="15">
    <source>
        <dbReference type="Proteomes" id="UP000638648"/>
    </source>
</evidence>
<evidence type="ECO:0000256" key="1">
    <source>
        <dbReference type="ARBA" id="ARBA00004651"/>
    </source>
</evidence>
<evidence type="ECO:0000256" key="4">
    <source>
        <dbReference type="ARBA" id="ARBA00022692"/>
    </source>
</evidence>
<dbReference type="InterPro" id="IPR003439">
    <property type="entry name" value="ABC_transporter-like_ATP-bd"/>
</dbReference>
<keyword evidence="5" id="KW-0547">Nucleotide-binding</keyword>
<evidence type="ECO:0000256" key="6">
    <source>
        <dbReference type="ARBA" id="ARBA00022840"/>
    </source>
</evidence>
<dbReference type="GO" id="GO:0005886">
    <property type="term" value="C:plasma membrane"/>
    <property type="evidence" value="ECO:0007669"/>
    <property type="project" value="UniProtKB-SubCell"/>
</dbReference>
<evidence type="ECO:0000256" key="5">
    <source>
        <dbReference type="ARBA" id="ARBA00022741"/>
    </source>
</evidence>
<dbReference type="SUPFAM" id="SSF90123">
    <property type="entry name" value="ABC transporter transmembrane region"/>
    <property type="match status" value="2"/>
</dbReference>
<keyword evidence="7 11" id="KW-1133">Transmembrane helix</keyword>
<reference evidence="14" key="1">
    <citation type="submission" date="2020-10" db="EMBL/GenBank/DDBJ databases">
        <title>Sequencing the genomes of 1000 actinobacteria strains.</title>
        <authorList>
            <person name="Klenk H.-P."/>
        </authorList>
    </citation>
    <scope>NUCLEOTIDE SEQUENCE</scope>
    <source>
        <strain evidence="14">DSM 45354</strain>
    </source>
</reference>
<dbReference type="GO" id="GO:0015421">
    <property type="term" value="F:ABC-type oligopeptide transporter activity"/>
    <property type="evidence" value="ECO:0007669"/>
    <property type="project" value="TreeGrafter"/>
</dbReference>
<gene>
    <name evidence="14" type="ORF">HEB94_006775</name>
</gene>
<evidence type="ECO:0000256" key="2">
    <source>
        <dbReference type="ARBA" id="ARBA00022448"/>
    </source>
</evidence>
<dbReference type="GO" id="GO:0005524">
    <property type="term" value="F:ATP binding"/>
    <property type="evidence" value="ECO:0007669"/>
    <property type="project" value="UniProtKB-KW"/>
</dbReference>
<feature type="domain" description="ABC transmembrane type-1" evidence="13">
    <location>
        <begin position="670"/>
        <end position="952"/>
    </location>
</feature>
<dbReference type="Pfam" id="PF00664">
    <property type="entry name" value="ABC_membrane"/>
    <property type="match status" value="2"/>
</dbReference>
<dbReference type="GO" id="GO:0016887">
    <property type="term" value="F:ATP hydrolysis activity"/>
    <property type="evidence" value="ECO:0007669"/>
    <property type="project" value="InterPro"/>
</dbReference>
<dbReference type="PANTHER" id="PTHR43394">
    <property type="entry name" value="ATP-DEPENDENT PERMEASE MDL1, MITOCHONDRIAL"/>
    <property type="match status" value="1"/>
</dbReference>
<feature type="transmembrane region" description="Helical" evidence="11">
    <location>
        <begin position="29"/>
        <end position="52"/>
    </location>
</feature>
<evidence type="ECO:0000256" key="8">
    <source>
        <dbReference type="ARBA" id="ARBA00023136"/>
    </source>
</evidence>
<dbReference type="InterPro" id="IPR027417">
    <property type="entry name" value="P-loop_NTPase"/>
</dbReference>
<dbReference type="InterPro" id="IPR039421">
    <property type="entry name" value="Type_1_exporter"/>
</dbReference>
<dbReference type="PROSITE" id="PS50929">
    <property type="entry name" value="ABC_TM1F"/>
    <property type="match status" value="2"/>
</dbReference>
<feature type="transmembrane region" description="Helical" evidence="11">
    <location>
        <begin position="145"/>
        <end position="162"/>
    </location>
</feature>
<dbReference type="Gene3D" id="3.40.50.300">
    <property type="entry name" value="P-loop containing nucleotide triphosphate hydrolases"/>
    <property type="match status" value="2"/>
</dbReference>
<keyword evidence="4 11" id="KW-0812">Transmembrane</keyword>
<evidence type="ECO:0000256" key="10">
    <source>
        <dbReference type="SAM" id="MobiDB-lite"/>
    </source>
</evidence>
<dbReference type="PANTHER" id="PTHR43394:SF1">
    <property type="entry name" value="ATP-BINDING CASSETTE SUB-FAMILY B MEMBER 10, MITOCHONDRIAL"/>
    <property type="match status" value="1"/>
</dbReference>
<feature type="region of interest" description="Disordered" evidence="10">
    <location>
        <begin position="1223"/>
        <end position="1250"/>
    </location>
</feature>
<dbReference type="CDD" id="cd18543">
    <property type="entry name" value="ABC_6TM_Rv0194_D1_like"/>
    <property type="match status" value="1"/>
</dbReference>
<dbReference type="AlphaFoldDB" id="A0A927N6M1"/>
<dbReference type="RefSeq" id="WP_192753401.1">
    <property type="nucleotide sequence ID" value="NZ_BAABJL010000141.1"/>
</dbReference>
<dbReference type="Pfam" id="PF00005">
    <property type="entry name" value="ABC_tran"/>
    <property type="match status" value="2"/>
</dbReference>
<proteinExistence type="inferred from homology"/>
<dbReference type="EMBL" id="JADBEM010000001">
    <property type="protein sequence ID" value="MBE1609927.1"/>
    <property type="molecule type" value="Genomic_DNA"/>
</dbReference>
<feature type="domain" description="ABC transporter" evidence="12">
    <location>
        <begin position="986"/>
        <end position="1221"/>
    </location>
</feature>
<comment type="caution">
    <text evidence="14">The sequence shown here is derived from an EMBL/GenBank/DDBJ whole genome shotgun (WGS) entry which is preliminary data.</text>
</comment>
<feature type="transmembrane region" description="Helical" evidence="11">
    <location>
        <begin position="807"/>
        <end position="827"/>
    </location>
</feature>
<feature type="transmembrane region" description="Helical" evidence="11">
    <location>
        <begin position="253"/>
        <end position="277"/>
    </location>
</feature>
<comment type="similarity">
    <text evidence="9">Belongs to the ABC transporter superfamily. Lipid exporter (TC 3.A.1.106) family.</text>
</comment>
<dbReference type="PROSITE" id="PS50893">
    <property type="entry name" value="ABC_TRANSPORTER_2"/>
    <property type="match status" value="2"/>
</dbReference>
<dbReference type="Gene3D" id="1.20.1560.10">
    <property type="entry name" value="ABC transporter type 1, transmembrane domain"/>
    <property type="match status" value="2"/>
</dbReference>
<dbReference type="PROSITE" id="PS00211">
    <property type="entry name" value="ABC_TRANSPORTER_1"/>
    <property type="match status" value="1"/>
</dbReference>
<evidence type="ECO:0000256" key="11">
    <source>
        <dbReference type="SAM" id="Phobius"/>
    </source>
</evidence>